<evidence type="ECO:0000313" key="3">
    <source>
        <dbReference type="EMBL" id="RST32232.1"/>
    </source>
</evidence>
<reference evidence="3 4" key="1">
    <citation type="submission" date="2018-12" db="EMBL/GenBank/DDBJ databases">
        <title>Sphingomonas sp. HMF7854 Genome sequencing and assembly.</title>
        <authorList>
            <person name="Cha I."/>
            <person name="Kang H."/>
            <person name="Kim H."/>
            <person name="Kang J."/>
            <person name="Joh K."/>
        </authorList>
    </citation>
    <scope>NUCLEOTIDE SEQUENCE [LARGE SCALE GENOMIC DNA]</scope>
    <source>
        <strain evidence="3 4">HMF7854</strain>
    </source>
</reference>
<dbReference type="EMBL" id="RWJF01000001">
    <property type="protein sequence ID" value="RST32232.1"/>
    <property type="molecule type" value="Genomic_DNA"/>
</dbReference>
<dbReference type="GO" id="GO:0016020">
    <property type="term" value="C:membrane"/>
    <property type="evidence" value="ECO:0007669"/>
    <property type="project" value="TreeGrafter"/>
</dbReference>
<dbReference type="GO" id="GO:0016717">
    <property type="term" value="F:oxidoreductase activity, acting on paired donors, with oxidation of a pair of donors resulting in the reduction of molecular oxygen to two molecules of water"/>
    <property type="evidence" value="ECO:0007669"/>
    <property type="project" value="TreeGrafter"/>
</dbReference>
<feature type="transmembrane region" description="Helical" evidence="1">
    <location>
        <begin position="182"/>
        <end position="202"/>
    </location>
</feature>
<dbReference type="AlphaFoldDB" id="A0A429VEF6"/>
<feature type="transmembrane region" description="Helical" evidence="1">
    <location>
        <begin position="122"/>
        <end position="144"/>
    </location>
</feature>
<evidence type="ECO:0000313" key="4">
    <source>
        <dbReference type="Proteomes" id="UP000274661"/>
    </source>
</evidence>
<dbReference type="InterPro" id="IPR012171">
    <property type="entry name" value="Fatty_acid_desaturase"/>
</dbReference>
<dbReference type="RefSeq" id="WP_126720184.1">
    <property type="nucleotide sequence ID" value="NZ_RWJF01000001.1"/>
</dbReference>
<sequence>MELALSVVPFALLWLVMVRLVDSHYGLVLILAVPAAGFLIRLFLIQHDCGHGSFFVKRRANEWIGRCAGVLTLSPYAYWRRVHSMHHAGTGNLDRRGIGDVDTLTLREFHQMGSWRRLRYRVYRNPVILFGLGPVWLFLIQYRLPVGLMRNGWRPWLSAMGNNCAIGTLYAAMILAVGLRTFLLVQGPILLLASTVGVWLFYIQHQFEQTQWRHAEEWTFEEAALLGSSHYTLPVLLQWFTANVGIHHLHHLHSTIPFYRLPAALKMTPELSRINRLTFRDSLRSVNLVLWDESASRLVTFREARRVNGLQQGGSGND</sequence>
<name>A0A429VEF6_9SPHN</name>
<proteinExistence type="predicted"/>
<dbReference type="InterPro" id="IPR005804">
    <property type="entry name" value="FA_desaturase_dom"/>
</dbReference>
<accession>A0A429VEF6</accession>
<feature type="transmembrane region" description="Helical" evidence="1">
    <location>
        <begin position="28"/>
        <end position="45"/>
    </location>
</feature>
<keyword evidence="4" id="KW-1185">Reference proteome</keyword>
<gene>
    <name evidence="3" type="ORF">HMF7854_10895</name>
</gene>
<organism evidence="3 4">
    <name type="scientific">Sphingomonas ginkgonis</name>
    <dbReference type="NCBI Taxonomy" id="2315330"/>
    <lineage>
        <taxon>Bacteria</taxon>
        <taxon>Pseudomonadati</taxon>
        <taxon>Pseudomonadota</taxon>
        <taxon>Alphaproteobacteria</taxon>
        <taxon>Sphingomonadales</taxon>
        <taxon>Sphingomonadaceae</taxon>
        <taxon>Sphingomonas</taxon>
    </lineage>
</organism>
<dbReference type="Pfam" id="PF00487">
    <property type="entry name" value="FA_desaturase"/>
    <property type="match status" value="1"/>
</dbReference>
<keyword evidence="1" id="KW-1133">Transmembrane helix</keyword>
<evidence type="ECO:0000259" key="2">
    <source>
        <dbReference type="Pfam" id="PF00487"/>
    </source>
</evidence>
<dbReference type="PANTHER" id="PTHR19353:SF73">
    <property type="entry name" value="FATTY ACID DESATURASE"/>
    <property type="match status" value="1"/>
</dbReference>
<dbReference type="CDD" id="cd03507">
    <property type="entry name" value="Delta12-FADS-like"/>
    <property type="match status" value="1"/>
</dbReference>
<feature type="domain" description="Fatty acid desaturase" evidence="2">
    <location>
        <begin position="28"/>
        <end position="270"/>
    </location>
</feature>
<dbReference type="PANTHER" id="PTHR19353">
    <property type="entry name" value="FATTY ACID DESATURASE 2"/>
    <property type="match status" value="1"/>
</dbReference>
<protein>
    <submittedName>
        <fullName evidence="3">Fatty acid desaturase</fullName>
    </submittedName>
</protein>
<evidence type="ECO:0000256" key="1">
    <source>
        <dbReference type="SAM" id="Phobius"/>
    </source>
</evidence>
<keyword evidence="1" id="KW-0812">Transmembrane</keyword>
<dbReference type="Proteomes" id="UP000274661">
    <property type="component" value="Unassembled WGS sequence"/>
</dbReference>
<feature type="transmembrane region" description="Helical" evidence="1">
    <location>
        <begin position="156"/>
        <end position="175"/>
    </location>
</feature>
<keyword evidence="1" id="KW-0472">Membrane</keyword>
<comment type="caution">
    <text evidence="3">The sequence shown here is derived from an EMBL/GenBank/DDBJ whole genome shotgun (WGS) entry which is preliminary data.</text>
</comment>
<dbReference type="GO" id="GO:0006629">
    <property type="term" value="P:lipid metabolic process"/>
    <property type="evidence" value="ECO:0007669"/>
    <property type="project" value="InterPro"/>
</dbReference>
<dbReference type="OrthoDB" id="9792534at2"/>